<protein>
    <submittedName>
        <fullName evidence="1">Uncharacterized protein</fullName>
    </submittedName>
</protein>
<evidence type="ECO:0000313" key="1">
    <source>
        <dbReference type="EMBL" id="RHN65066.1"/>
    </source>
</evidence>
<dbReference type="EMBL" id="PSQE01000004">
    <property type="protein sequence ID" value="RHN65066.1"/>
    <property type="molecule type" value="Genomic_DNA"/>
</dbReference>
<name>A0A396IHF1_MEDTR</name>
<proteinExistence type="predicted"/>
<comment type="caution">
    <text evidence="1">The sequence shown here is derived from an EMBL/GenBank/DDBJ whole genome shotgun (WGS) entry which is preliminary data.</text>
</comment>
<dbReference type="Gramene" id="rna27959">
    <property type="protein sequence ID" value="RHN65066.1"/>
    <property type="gene ID" value="gene27959"/>
</dbReference>
<dbReference type="PANTHER" id="PTHR47262">
    <property type="entry name" value="OS02G0132600 PROTEIN"/>
    <property type="match status" value="1"/>
</dbReference>
<organism evidence="1">
    <name type="scientific">Medicago truncatula</name>
    <name type="common">Barrel medic</name>
    <name type="synonym">Medicago tribuloides</name>
    <dbReference type="NCBI Taxonomy" id="3880"/>
    <lineage>
        <taxon>Eukaryota</taxon>
        <taxon>Viridiplantae</taxon>
        <taxon>Streptophyta</taxon>
        <taxon>Embryophyta</taxon>
        <taxon>Tracheophyta</taxon>
        <taxon>Spermatophyta</taxon>
        <taxon>Magnoliopsida</taxon>
        <taxon>eudicotyledons</taxon>
        <taxon>Gunneridae</taxon>
        <taxon>Pentapetalae</taxon>
        <taxon>rosids</taxon>
        <taxon>fabids</taxon>
        <taxon>Fabales</taxon>
        <taxon>Fabaceae</taxon>
        <taxon>Papilionoideae</taxon>
        <taxon>50 kb inversion clade</taxon>
        <taxon>NPAAA clade</taxon>
        <taxon>Hologalegina</taxon>
        <taxon>IRL clade</taxon>
        <taxon>Trifolieae</taxon>
        <taxon>Medicago</taxon>
    </lineage>
</organism>
<reference evidence="1" key="1">
    <citation type="journal article" date="2018" name="Nat. Plants">
        <title>Whole-genome landscape of Medicago truncatula symbiotic genes.</title>
        <authorList>
            <person name="Pecrix Y."/>
            <person name="Gamas P."/>
            <person name="Carrere S."/>
        </authorList>
    </citation>
    <scope>NUCLEOTIDE SEQUENCE</scope>
    <source>
        <tissue evidence="1">Leaves</tissue>
    </source>
</reference>
<gene>
    <name evidence="1" type="ORF">MtrunA17_Chr4g0075901</name>
</gene>
<dbReference type="Proteomes" id="UP000265566">
    <property type="component" value="Chromosome 4"/>
</dbReference>
<dbReference type="PANTHER" id="PTHR47262:SF1">
    <property type="entry name" value="OS02G0132600 PROTEIN"/>
    <property type="match status" value="1"/>
</dbReference>
<dbReference type="AlphaFoldDB" id="A0A396IHF1"/>
<accession>A0A396IHF1</accession>
<sequence>MENLHGEILHASSMYEKLVDVAIDFVDEMSEAGFTLSSHAMQSLLETCSKTDQHFRVLYIFLLKAASLLR</sequence>